<evidence type="ECO:0000313" key="2">
    <source>
        <dbReference type="EnsemblMetazoa" id="G7020.1:cds"/>
    </source>
</evidence>
<organism evidence="2 3">
    <name type="scientific">Magallana gigas</name>
    <name type="common">Pacific oyster</name>
    <name type="synonym">Crassostrea gigas</name>
    <dbReference type="NCBI Taxonomy" id="29159"/>
    <lineage>
        <taxon>Eukaryota</taxon>
        <taxon>Metazoa</taxon>
        <taxon>Spiralia</taxon>
        <taxon>Lophotrochozoa</taxon>
        <taxon>Mollusca</taxon>
        <taxon>Bivalvia</taxon>
        <taxon>Autobranchia</taxon>
        <taxon>Pteriomorphia</taxon>
        <taxon>Ostreida</taxon>
        <taxon>Ostreoidea</taxon>
        <taxon>Ostreidae</taxon>
        <taxon>Magallana</taxon>
    </lineage>
</organism>
<dbReference type="AlphaFoldDB" id="A0A8W8NHW2"/>
<protein>
    <submittedName>
        <fullName evidence="2">Uncharacterized protein</fullName>
    </submittedName>
</protein>
<dbReference type="OrthoDB" id="10628201at2759"/>
<dbReference type="OMA" id="RRITWFE"/>
<feature type="compositionally biased region" description="Low complexity" evidence="1">
    <location>
        <begin position="128"/>
        <end position="145"/>
    </location>
</feature>
<dbReference type="EnsemblMetazoa" id="G7020.1">
    <property type="protein sequence ID" value="G7020.1:cds"/>
    <property type="gene ID" value="G7020"/>
</dbReference>
<evidence type="ECO:0000313" key="3">
    <source>
        <dbReference type="Proteomes" id="UP000005408"/>
    </source>
</evidence>
<keyword evidence="3" id="KW-1185">Reference proteome</keyword>
<proteinExistence type="predicted"/>
<feature type="region of interest" description="Disordered" evidence="1">
    <location>
        <begin position="121"/>
        <end position="145"/>
    </location>
</feature>
<name>A0A8W8NHW2_MAGGI</name>
<accession>A0A8W8NHW2</accession>
<reference evidence="2" key="1">
    <citation type="submission" date="2022-08" db="UniProtKB">
        <authorList>
            <consortium name="EnsemblMetazoa"/>
        </authorList>
    </citation>
    <scope>IDENTIFICATION</scope>
    <source>
        <strain evidence="2">05x7-T-G4-1.051#20</strain>
    </source>
</reference>
<evidence type="ECO:0000256" key="1">
    <source>
        <dbReference type="SAM" id="MobiDB-lite"/>
    </source>
</evidence>
<dbReference type="Proteomes" id="UP000005408">
    <property type="component" value="Unassembled WGS sequence"/>
</dbReference>
<sequence>MPMMKVTVIWSLEKEGKRKFVDDCGSWRGISMKTIEYLANQGFLETLYKKKGIYCRSVKRTQVPLDPQPETSEIYTMKRYYTKFVTSPNYQRRITWFEQMPEEENSTEVVVECLGEWQGSAPHGNAKRTTQPYKRTTRTTLNNNQ</sequence>